<evidence type="ECO:0000313" key="2">
    <source>
        <dbReference type="Proteomes" id="UP001186974"/>
    </source>
</evidence>
<evidence type="ECO:0000313" key="1">
    <source>
        <dbReference type="EMBL" id="KAK3044840.1"/>
    </source>
</evidence>
<feature type="non-terminal residue" evidence="1">
    <location>
        <position position="173"/>
    </location>
</feature>
<reference evidence="1" key="1">
    <citation type="submission" date="2024-09" db="EMBL/GenBank/DDBJ databases">
        <title>Black Yeasts Isolated from many extreme environments.</title>
        <authorList>
            <person name="Coleine C."/>
            <person name="Stajich J.E."/>
            <person name="Selbmann L."/>
        </authorList>
    </citation>
    <scope>NUCLEOTIDE SEQUENCE</scope>
    <source>
        <strain evidence="1">CCFEE 5737</strain>
    </source>
</reference>
<sequence>MSVSAEQAKVLKSTAPVLAQYGNTITTTFYQNMLREHPGLNDIFSTANQLNGHQPRALAGALYAYATHLDDLGALSPEIELICQKHASLSIQPSQYEIVGTYLLAAMKQVLGDACTPEILKAWTAGYWALAHVFIKREEDLYASAGQWRTWQPFRIARKVKESSEITSFYLSP</sequence>
<protein>
    <submittedName>
        <fullName evidence="1">Uncharacterized protein</fullName>
    </submittedName>
</protein>
<proteinExistence type="predicted"/>
<organism evidence="1 2">
    <name type="scientific">Coniosporium uncinatum</name>
    <dbReference type="NCBI Taxonomy" id="93489"/>
    <lineage>
        <taxon>Eukaryota</taxon>
        <taxon>Fungi</taxon>
        <taxon>Dikarya</taxon>
        <taxon>Ascomycota</taxon>
        <taxon>Pezizomycotina</taxon>
        <taxon>Dothideomycetes</taxon>
        <taxon>Dothideomycetes incertae sedis</taxon>
        <taxon>Coniosporium</taxon>
    </lineage>
</organism>
<dbReference type="Proteomes" id="UP001186974">
    <property type="component" value="Unassembled WGS sequence"/>
</dbReference>
<gene>
    <name evidence="1" type="ORF">LTS18_000211</name>
</gene>
<accession>A0ACC3CU52</accession>
<keyword evidence="2" id="KW-1185">Reference proteome</keyword>
<comment type="caution">
    <text evidence="1">The sequence shown here is derived from an EMBL/GenBank/DDBJ whole genome shotgun (WGS) entry which is preliminary data.</text>
</comment>
<name>A0ACC3CU52_9PEZI</name>
<dbReference type="EMBL" id="JAWDJW010011383">
    <property type="protein sequence ID" value="KAK3044840.1"/>
    <property type="molecule type" value="Genomic_DNA"/>
</dbReference>